<dbReference type="EMBL" id="JMIR01000083">
    <property type="protein sequence ID" value="KEO80816.1"/>
    <property type="molecule type" value="Genomic_DNA"/>
</dbReference>
<dbReference type="GO" id="GO:0030170">
    <property type="term" value="F:pyridoxal phosphate binding"/>
    <property type="evidence" value="ECO:0007669"/>
    <property type="project" value="InterPro"/>
</dbReference>
<dbReference type="InterPro" id="IPR027619">
    <property type="entry name" value="C-S_lyase_PatB-like"/>
</dbReference>
<dbReference type="eggNOG" id="COG1168">
    <property type="taxonomic scope" value="Bacteria"/>
</dbReference>
<dbReference type="InterPro" id="IPR051798">
    <property type="entry name" value="Class-II_PLP-Dep_Aminotrans"/>
</dbReference>
<dbReference type="PANTHER" id="PTHR43525:SF1">
    <property type="entry name" value="PROTEIN MALY"/>
    <property type="match status" value="1"/>
</dbReference>
<dbReference type="InterPro" id="IPR015422">
    <property type="entry name" value="PyrdxlP-dep_Trfase_small"/>
</dbReference>
<evidence type="ECO:0000256" key="2">
    <source>
        <dbReference type="ARBA" id="ARBA00012224"/>
    </source>
</evidence>
<keyword evidence="4 7" id="KW-0456">Lyase</keyword>
<evidence type="ECO:0000313" key="8">
    <source>
        <dbReference type="Proteomes" id="UP000027931"/>
    </source>
</evidence>
<keyword evidence="3" id="KW-0663">Pyridoxal phosphate</keyword>
<evidence type="ECO:0000256" key="1">
    <source>
        <dbReference type="ARBA" id="ARBA00001933"/>
    </source>
</evidence>
<dbReference type="CDD" id="cd00609">
    <property type="entry name" value="AAT_like"/>
    <property type="match status" value="1"/>
</dbReference>
<dbReference type="AlphaFoldDB" id="A0A074LEZ5"/>
<dbReference type="SUPFAM" id="SSF53383">
    <property type="entry name" value="PLP-dependent transferases"/>
    <property type="match status" value="1"/>
</dbReference>
<protein>
    <recommendedName>
        <fullName evidence="2">cysteine-S-conjugate beta-lyase</fullName>
        <ecNumber evidence="2">4.4.1.13</ecNumber>
    </recommendedName>
</protein>
<evidence type="ECO:0000256" key="3">
    <source>
        <dbReference type="ARBA" id="ARBA00022898"/>
    </source>
</evidence>
<dbReference type="EC" id="4.4.1.13" evidence="2"/>
<name>A0A074LEZ5_9BACL</name>
<keyword evidence="8" id="KW-1185">Reference proteome</keyword>
<proteinExistence type="inferred from homology"/>
<comment type="caution">
    <text evidence="7">The sequence shown here is derived from an EMBL/GenBank/DDBJ whole genome shotgun (WGS) entry which is preliminary data.</text>
</comment>
<dbReference type="RefSeq" id="WP_038094821.1">
    <property type="nucleotide sequence ID" value="NZ_JMIR01000083.1"/>
</dbReference>
<dbReference type="InterPro" id="IPR004839">
    <property type="entry name" value="Aminotransferase_I/II_large"/>
</dbReference>
<dbReference type="OrthoDB" id="9802328at2"/>
<evidence type="ECO:0000256" key="5">
    <source>
        <dbReference type="ARBA" id="ARBA00037974"/>
    </source>
</evidence>
<sequence>MNFDQIVERRGTNSYKWDLGEKLFGSAEVLPLWVADMDFPAPEEVQRAFSERVAHGVFGYNVKPQSTMDSILAWLKNRHGWEVPQAWVSSSPSVLTSLALLLEIYTEPGDEVILQTPVYHAFFGIIRGNGRKVVENPLRCQNGRYIMDYEDLEEKLKVGAKVLVLCSPHNPVGRVWEPEELRKVGELCLKYNVPVISDEIHFDLVMRGHRHTMFSSLSDEVAQNSVTLFSITKTFNLAGIHTSTAVIPNDTVRRQFTARLNALNLGGESTFAPIATEAVYTEGVQWLDQLREYVQGNYDYLREFVAERMPQIKVMPLEATYLAWLDVRSLGMSGEELKAWMYQKAKVALNEGSAFGKNGEGFLRLNLACPRAVLVEGLNRMKTALVEKTSM</sequence>
<dbReference type="STRING" id="1157490.EL26_24275"/>
<evidence type="ECO:0000313" key="7">
    <source>
        <dbReference type="EMBL" id="KEO80816.1"/>
    </source>
</evidence>
<dbReference type="PANTHER" id="PTHR43525">
    <property type="entry name" value="PROTEIN MALY"/>
    <property type="match status" value="1"/>
</dbReference>
<accession>A0A074LEZ5</accession>
<evidence type="ECO:0000256" key="4">
    <source>
        <dbReference type="ARBA" id="ARBA00023239"/>
    </source>
</evidence>
<dbReference type="GO" id="GO:0047804">
    <property type="term" value="F:cysteine-S-conjugate beta-lyase activity"/>
    <property type="evidence" value="ECO:0007669"/>
    <property type="project" value="UniProtKB-EC"/>
</dbReference>
<feature type="domain" description="Aminotransferase class I/classII large" evidence="6">
    <location>
        <begin position="97"/>
        <end position="376"/>
    </location>
</feature>
<dbReference type="InterPro" id="IPR015424">
    <property type="entry name" value="PyrdxlP-dep_Trfase"/>
</dbReference>
<gene>
    <name evidence="7" type="ORF">EL26_24275</name>
</gene>
<dbReference type="NCBIfam" id="TIGR04350">
    <property type="entry name" value="C_S_lyase_PatB"/>
    <property type="match status" value="1"/>
</dbReference>
<comment type="cofactor">
    <cofactor evidence="1">
        <name>pyridoxal 5'-phosphate</name>
        <dbReference type="ChEBI" id="CHEBI:597326"/>
    </cofactor>
</comment>
<dbReference type="Gene3D" id="3.40.640.10">
    <property type="entry name" value="Type I PLP-dependent aspartate aminotransferase-like (Major domain)"/>
    <property type="match status" value="1"/>
</dbReference>
<comment type="similarity">
    <text evidence="5">Belongs to the class-II pyridoxal-phosphate-dependent aminotransferase family. MalY/PatB cystathionine beta-lyase subfamily.</text>
</comment>
<dbReference type="Gene3D" id="3.90.1150.10">
    <property type="entry name" value="Aspartate Aminotransferase, domain 1"/>
    <property type="match status" value="1"/>
</dbReference>
<organism evidence="7 8">
    <name type="scientific">Tumebacillus flagellatus</name>
    <dbReference type="NCBI Taxonomy" id="1157490"/>
    <lineage>
        <taxon>Bacteria</taxon>
        <taxon>Bacillati</taxon>
        <taxon>Bacillota</taxon>
        <taxon>Bacilli</taxon>
        <taxon>Bacillales</taxon>
        <taxon>Alicyclobacillaceae</taxon>
        <taxon>Tumebacillus</taxon>
    </lineage>
</organism>
<dbReference type="InterPro" id="IPR015421">
    <property type="entry name" value="PyrdxlP-dep_Trfase_major"/>
</dbReference>
<evidence type="ECO:0000259" key="6">
    <source>
        <dbReference type="Pfam" id="PF00155"/>
    </source>
</evidence>
<dbReference type="Pfam" id="PF00155">
    <property type="entry name" value="Aminotran_1_2"/>
    <property type="match status" value="1"/>
</dbReference>
<reference evidence="7 8" key="1">
    <citation type="journal article" date="2013" name="Int. J. Syst. Evol. Microbiol.">
        <title>Tumebacillus flagellatus sp. nov., an alpha-amylase/pullulanase-producing bacterium isolated from cassava wastewater.</title>
        <authorList>
            <person name="Wang Q."/>
            <person name="Xie N."/>
            <person name="Qin Y."/>
            <person name="Shen N."/>
            <person name="Zhu J."/>
            <person name="Mi H."/>
            <person name="Huang R."/>
        </authorList>
    </citation>
    <scope>NUCLEOTIDE SEQUENCE [LARGE SCALE GENOMIC DNA]</scope>
    <source>
        <strain evidence="7 8">GST4</strain>
    </source>
</reference>
<dbReference type="Proteomes" id="UP000027931">
    <property type="component" value="Unassembled WGS sequence"/>
</dbReference>